<accession>A0A423XIY2</accession>
<evidence type="ECO:0000259" key="9">
    <source>
        <dbReference type="Pfam" id="PF05837"/>
    </source>
</evidence>
<reference evidence="10 11" key="1">
    <citation type="submission" date="2015-09" db="EMBL/GenBank/DDBJ databases">
        <title>Host preference determinants of Valsa canker pathogens revealed by comparative genomics.</title>
        <authorList>
            <person name="Yin Z."/>
            <person name="Huang L."/>
        </authorList>
    </citation>
    <scope>NUCLEOTIDE SEQUENCE [LARGE SCALE GENOMIC DNA]</scope>
    <source>
        <strain evidence="10 11">SXYLt</strain>
    </source>
</reference>
<feature type="compositionally biased region" description="Basic and acidic residues" evidence="8">
    <location>
        <begin position="1"/>
        <end position="16"/>
    </location>
</feature>
<keyword evidence="3" id="KW-0158">Chromosome</keyword>
<dbReference type="InterPro" id="IPR040034">
    <property type="entry name" value="CENP-H"/>
</dbReference>
<evidence type="ECO:0000313" key="11">
    <source>
        <dbReference type="Proteomes" id="UP000285146"/>
    </source>
</evidence>
<sequence length="243" mass="27012">MADLQMRDATDEHDNVEQAPFSEAEKEILDLYDQVKKLELETALAKARTQLADESAKAAGRGEGAGDEDDRAEEEITKAREQVLEAMALYNLRERVVDNVLSTEPILKGIHQSTYASPIEQDIQQWMSIRDDTSHSVAKQSASLLQVLDQITEIESETLSVSRKNRDLAAELIDLAKEADRDRTDAIADDPVAEEQIVKLERRLAASKQKWKIMKGTASGIVAGSGVDWARNAELRDIVLDPD</sequence>
<evidence type="ECO:0000256" key="6">
    <source>
        <dbReference type="ARBA" id="ARBA00023328"/>
    </source>
</evidence>
<evidence type="ECO:0000313" key="10">
    <source>
        <dbReference type="EMBL" id="ROW16261.1"/>
    </source>
</evidence>
<organism evidence="10 11">
    <name type="scientific">Cytospora leucostoma</name>
    <dbReference type="NCBI Taxonomy" id="1230097"/>
    <lineage>
        <taxon>Eukaryota</taxon>
        <taxon>Fungi</taxon>
        <taxon>Dikarya</taxon>
        <taxon>Ascomycota</taxon>
        <taxon>Pezizomycotina</taxon>
        <taxon>Sordariomycetes</taxon>
        <taxon>Sordariomycetidae</taxon>
        <taxon>Diaporthales</taxon>
        <taxon>Cytosporaceae</taxon>
        <taxon>Cytospora</taxon>
    </lineage>
</organism>
<dbReference type="GO" id="GO:0005634">
    <property type="term" value="C:nucleus"/>
    <property type="evidence" value="ECO:0007669"/>
    <property type="project" value="UniProtKB-SubCell"/>
</dbReference>
<evidence type="ECO:0000256" key="3">
    <source>
        <dbReference type="ARBA" id="ARBA00022454"/>
    </source>
</evidence>
<keyword evidence="5" id="KW-0539">Nucleus</keyword>
<dbReference type="PANTHER" id="PTHR48122">
    <property type="entry name" value="CENTROMERE PROTEIN H"/>
    <property type="match status" value="1"/>
</dbReference>
<keyword evidence="6" id="KW-0137">Centromere</keyword>
<dbReference type="Pfam" id="PF05837">
    <property type="entry name" value="CENP-H"/>
    <property type="match status" value="1"/>
</dbReference>
<dbReference type="STRING" id="1230097.A0A423XIY2"/>
<evidence type="ECO:0000256" key="4">
    <source>
        <dbReference type="ARBA" id="ARBA00022838"/>
    </source>
</evidence>
<dbReference type="GO" id="GO:0051382">
    <property type="term" value="P:kinetochore assembly"/>
    <property type="evidence" value="ECO:0007669"/>
    <property type="project" value="InterPro"/>
</dbReference>
<dbReference type="OrthoDB" id="2274804at2759"/>
<evidence type="ECO:0000256" key="5">
    <source>
        <dbReference type="ARBA" id="ARBA00023242"/>
    </source>
</evidence>
<dbReference type="GO" id="GO:0007059">
    <property type="term" value="P:chromosome segregation"/>
    <property type="evidence" value="ECO:0007669"/>
    <property type="project" value="TreeGrafter"/>
</dbReference>
<dbReference type="GO" id="GO:0007052">
    <property type="term" value="P:mitotic spindle organization"/>
    <property type="evidence" value="ECO:0007669"/>
    <property type="project" value="TreeGrafter"/>
</dbReference>
<dbReference type="InterPro" id="IPR008426">
    <property type="entry name" value="CENP-H_C"/>
</dbReference>
<dbReference type="PANTHER" id="PTHR48122:SF1">
    <property type="entry name" value="CENTROMERE PROTEIN H"/>
    <property type="match status" value="1"/>
</dbReference>
<comment type="subcellular location">
    <subcellularLocation>
        <location evidence="2">Chromosome</location>
        <location evidence="2">Centromere</location>
        <location evidence="2">Kinetochore</location>
    </subcellularLocation>
    <subcellularLocation>
        <location evidence="1">Nucleus</location>
    </subcellularLocation>
</comment>
<dbReference type="AlphaFoldDB" id="A0A423XIY2"/>
<dbReference type="EMBL" id="LKEB01000006">
    <property type="protein sequence ID" value="ROW16261.1"/>
    <property type="molecule type" value="Genomic_DNA"/>
</dbReference>
<dbReference type="GO" id="GO:0000776">
    <property type="term" value="C:kinetochore"/>
    <property type="evidence" value="ECO:0007669"/>
    <property type="project" value="UniProtKB-KW"/>
</dbReference>
<evidence type="ECO:0000256" key="7">
    <source>
        <dbReference type="ARBA" id="ARBA00025735"/>
    </source>
</evidence>
<keyword evidence="4" id="KW-0995">Kinetochore</keyword>
<dbReference type="Proteomes" id="UP000285146">
    <property type="component" value="Unassembled WGS sequence"/>
</dbReference>
<evidence type="ECO:0000256" key="1">
    <source>
        <dbReference type="ARBA" id="ARBA00004123"/>
    </source>
</evidence>
<feature type="region of interest" description="Disordered" evidence="8">
    <location>
        <begin position="1"/>
        <end position="23"/>
    </location>
</feature>
<feature type="domain" description="Centromere protein H C-terminal" evidence="9">
    <location>
        <begin position="27"/>
        <end position="242"/>
    </location>
</feature>
<dbReference type="InParanoid" id="A0A423XIY2"/>
<protein>
    <recommendedName>
        <fullName evidence="9">Centromere protein H C-terminal domain-containing protein</fullName>
    </recommendedName>
</protein>
<comment type="similarity">
    <text evidence="7">Belongs to the CENP-H/MCM16 family.</text>
</comment>
<feature type="region of interest" description="Disordered" evidence="8">
    <location>
        <begin position="50"/>
        <end position="73"/>
    </location>
</feature>
<proteinExistence type="inferred from homology"/>
<evidence type="ECO:0000256" key="2">
    <source>
        <dbReference type="ARBA" id="ARBA00004629"/>
    </source>
</evidence>
<dbReference type="GO" id="GO:0043515">
    <property type="term" value="F:kinetochore binding"/>
    <property type="evidence" value="ECO:0007669"/>
    <property type="project" value="TreeGrafter"/>
</dbReference>
<evidence type="ECO:0000256" key="8">
    <source>
        <dbReference type="SAM" id="MobiDB-lite"/>
    </source>
</evidence>
<gene>
    <name evidence="10" type="ORF">VPNG_01812</name>
</gene>
<keyword evidence="11" id="KW-1185">Reference proteome</keyword>
<name>A0A423XIY2_9PEZI</name>
<comment type="caution">
    <text evidence="10">The sequence shown here is derived from an EMBL/GenBank/DDBJ whole genome shotgun (WGS) entry which is preliminary data.</text>
</comment>